<feature type="domain" description="Multidrug resistance protein MdtA-like C-terminal permuted SH3" evidence="4">
    <location>
        <begin position="348"/>
        <end position="405"/>
    </location>
</feature>
<gene>
    <name evidence="5" type="ORF">COB20_08730</name>
</gene>
<dbReference type="GO" id="GO:0030313">
    <property type="term" value="C:cell envelope"/>
    <property type="evidence" value="ECO:0007669"/>
    <property type="project" value="UniProtKB-SubCell"/>
</dbReference>
<dbReference type="Pfam" id="PF25967">
    <property type="entry name" value="RND-MFP_C"/>
    <property type="match status" value="1"/>
</dbReference>
<dbReference type="InterPro" id="IPR058627">
    <property type="entry name" value="MdtA-like_C"/>
</dbReference>
<dbReference type="InterPro" id="IPR050465">
    <property type="entry name" value="UPF0194_transport"/>
</dbReference>
<evidence type="ECO:0000256" key="3">
    <source>
        <dbReference type="SAM" id="Phobius"/>
    </source>
</evidence>
<protein>
    <submittedName>
        <fullName evidence="5">Efflux transporter periplasmic adaptor subunit</fullName>
    </submittedName>
</protein>
<sequence length="419" mass="46884">MAMDKVIEKKRLAIWQWGLIAAAIATTAWFLYGVLADASIRTYRVPAEQIIVSEVQFGAFEDLIPIRGTIQPLNSVFLDAVNGGAVEEVFVEEGSFVEAGQALLQLSNTNLRLDAARNDTSITEQMNFLNNISDGFETTTLNTARNLIDTEYRIVVLKRQKSRSALLVAKSLVSQEEYDALVDELSYQRKVLNNLLARQVLEEKIREDRLIQIATQKLKLEENLKVSQSSFESLLVRAPISGQLTSLPVDIGESKQRGERLGQIDVIDQYKIVAQIDEYYVTRVAADQDATFTLSGAEFNARVIKVYPEITEGTFEVDLIFEGLAPANVRRGQTLQLELVLGNPVESLLLPLGGFIQDTGGNWVFVVGANGEYATRRDVRVGRRNNRFVEVQEGLQQGDRVITSSYSQMEDMERIQLTQ</sequence>
<evidence type="ECO:0000256" key="2">
    <source>
        <dbReference type="ARBA" id="ARBA00023054"/>
    </source>
</evidence>
<evidence type="ECO:0000313" key="6">
    <source>
        <dbReference type="Proteomes" id="UP000218767"/>
    </source>
</evidence>
<keyword evidence="3" id="KW-0812">Transmembrane</keyword>
<dbReference type="EMBL" id="NVUL01000048">
    <property type="protein sequence ID" value="PCI77137.1"/>
    <property type="molecule type" value="Genomic_DNA"/>
</dbReference>
<keyword evidence="3" id="KW-1133">Transmembrane helix</keyword>
<keyword evidence="3" id="KW-0472">Membrane</keyword>
<evidence type="ECO:0000256" key="1">
    <source>
        <dbReference type="ARBA" id="ARBA00004196"/>
    </source>
</evidence>
<reference evidence="6" key="1">
    <citation type="submission" date="2017-08" db="EMBL/GenBank/DDBJ databases">
        <title>A dynamic microbial community with high functional redundancy inhabits the cold, oxic subseafloor aquifer.</title>
        <authorList>
            <person name="Tully B.J."/>
            <person name="Wheat C.G."/>
            <person name="Glazer B.T."/>
            <person name="Huber J.A."/>
        </authorList>
    </citation>
    <scope>NUCLEOTIDE SEQUENCE [LARGE SCALE GENOMIC DNA]</scope>
</reference>
<organism evidence="5 6">
    <name type="scientific">SAR86 cluster bacterium</name>
    <dbReference type="NCBI Taxonomy" id="2030880"/>
    <lineage>
        <taxon>Bacteria</taxon>
        <taxon>Pseudomonadati</taxon>
        <taxon>Pseudomonadota</taxon>
        <taxon>Gammaproteobacteria</taxon>
        <taxon>SAR86 cluster</taxon>
    </lineage>
</organism>
<dbReference type="PANTHER" id="PTHR32347">
    <property type="entry name" value="EFFLUX SYSTEM COMPONENT YKNX-RELATED"/>
    <property type="match status" value="1"/>
</dbReference>
<dbReference type="SUPFAM" id="SSF111369">
    <property type="entry name" value="HlyD-like secretion proteins"/>
    <property type="match status" value="1"/>
</dbReference>
<dbReference type="Gene3D" id="2.40.50.100">
    <property type="match status" value="1"/>
</dbReference>
<comment type="caution">
    <text evidence="5">The sequence shown here is derived from an EMBL/GenBank/DDBJ whole genome shotgun (WGS) entry which is preliminary data.</text>
</comment>
<accession>A0A2A4X527</accession>
<feature type="transmembrane region" description="Helical" evidence="3">
    <location>
        <begin position="12"/>
        <end position="32"/>
    </location>
</feature>
<dbReference type="Gene3D" id="2.40.420.20">
    <property type="match status" value="1"/>
</dbReference>
<evidence type="ECO:0000259" key="4">
    <source>
        <dbReference type="Pfam" id="PF25967"/>
    </source>
</evidence>
<dbReference type="Gene3D" id="2.40.30.170">
    <property type="match status" value="1"/>
</dbReference>
<dbReference type="PANTHER" id="PTHR32347:SF23">
    <property type="entry name" value="BLL5650 PROTEIN"/>
    <property type="match status" value="1"/>
</dbReference>
<keyword evidence="2" id="KW-0175">Coiled coil</keyword>
<dbReference type="Gene3D" id="1.10.287.470">
    <property type="entry name" value="Helix hairpin bin"/>
    <property type="match status" value="1"/>
</dbReference>
<dbReference type="AlphaFoldDB" id="A0A2A4X527"/>
<proteinExistence type="predicted"/>
<dbReference type="Proteomes" id="UP000218767">
    <property type="component" value="Unassembled WGS sequence"/>
</dbReference>
<evidence type="ECO:0000313" key="5">
    <source>
        <dbReference type="EMBL" id="PCI77137.1"/>
    </source>
</evidence>
<name>A0A2A4X527_9GAMM</name>
<comment type="subcellular location">
    <subcellularLocation>
        <location evidence="1">Cell envelope</location>
    </subcellularLocation>
</comment>